<proteinExistence type="inferred from homology"/>
<dbReference type="RefSeq" id="WP_162362211.1">
    <property type="nucleotide sequence ID" value="NZ_CP047591.1"/>
</dbReference>
<dbReference type="InterPro" id="IPR020094">
    <property type="entry name" value="TruA/RsuA/RluB/E/F_N"/>
</dbReference>
<dbReference type="Gene3D" id="3.30.70.580">
    <property type="entry name" value="Pseudouridine synthase I, catalytic domain, N-terminal subdomain"/>
    <property type="match status" value="1"/>
</dbReference>
<keyword evidence="2 4" id="KW-0819">tRNA processing</keyword>
<evidence type="ECO:0000256" key="6">
    <source>
        <dbReference type="PIRSR" id="PIRSR001430-2"/>
    </source>
</evidence>
<sequence length="267" mass="29704">MKNILLTIEYDGTSFFGWQRQPEKRTVQGELERVLSVVCRCPVQVNGTSRTDAGVHALGQRASFKGDFGIPTDRLVVAANNILAGGMNSIGKIGDLRIVSAEEVPEGFHARFDAKGKKYVYKILNCQETQIFSRNQYYQVRKSLNIEAMKQAALYIKGTHDFKCFQAAGGEEKKTTVRTIYDLQITEEKNELGKRTIFIEIKGDGFLYNMVRIITGTLVEVGSGKLPAEAVQDIVESGQRQKAGHTAPPQGLYLSKVYYKLEDLAGL</sequence>
<protein>
    <recommendedName>
        <fullName evidence="4">tRNA pseudouridine synthase A</fullName>
        <ecNumber evidence="4">5.4.99.12</ecNumber>
    </recommendedName>
    <alternativeName>
        <fullName evidence="4">tRNA pseudouridine(38-40) synthase</fullName>
    </alternativeName>
    <alternativeName>
        <fullName evidence="4">tRNA pseudouridylate synthase I</fullName>
    </alternativeName>
    <alternativeName>
        <fullName evidence="4">tRNA-uridine isomerase I</fullName>
    </alternativeName>
</protein>
<evidence type="ECO:0000256" key="1">
    <source>
        <dbReference type="ARBA" id="ARBA00009375"/>
    </source>
</evidence>
<reference evidence="9 10" key="1">
    <citation type="submission" date="2020-01" db="EMBL/GenBank/DDBJ databases">
        <title>Genomic analysis of Aminipila sp. CBA3637.</title>
        <authorList>
            <person name="Kim Y.B."/>
            <person name="Roh S.W."/>
        </authorList>
    </citation>
    <scope>NUCLEOTIDE SEQUENCE [LARGE SCALE GENOMIC DNA]</scope>
    <source>
        <strain evidence="9 10">CBA3637</strain>
    </source>
</reference>
<evidence type="ECO:0000256" key="3">
    <source>
        <dbReference type="ARBA" id="ARBA00023235"/>
    </source>
</evidence>
<gene>
    <name evidence="4 9" type="primary">truA</name>
    <name evidence="9" type="ORF">Ami3637_08575</name>
</gene>
<dbReference type="InterPro" id="IPR020095">
    <property type="entry name" value="PsdUridine_synth_TruA_C"/>
</dbReference>
<dbReference type="FunFam" id="3.30.70.580:FF:000001">
    <property type="entry name" value="tRNA pseudouridine synthase A"/>
    <property type="match status" value="1"/>
</dbReference>
<evidence type="ECO:0000259" key="8">
    <source>
        <dbReference type="Pfam" id="PF01416"/>
    </source>
</evidence>
<evidence type="ECO:0000256" key="7">
    <source>
        <dbReference type="RuleBase" id="RU003792"/>
    </source>
</evidence>
<evidence type="ECO:0000313" key="10">
    <source>
        <dbReference type="Proteomes" id="UP000463883"/>
    </source>
</evidence>
<comment type="function">
    <text evidence="4">Formation of pseudouridine at positions 38, 39 and 40 in the anticodon stem and loop of transfer RNAs.</text>
</comment>
<dbReference type="PANTHER" id="PTHR11142">
    <property type="entry name" value="PSEUDOURIDYLATE SYNTHASE"/>
    <property type="match status" value="1"/>
</dbReference>
<dbReference type="NCBIfam" id="TIGR00071">
    <property type="entry name" value="hisT_truA"/>
    <property type="match status" value="1"/>
</dbReference>
<dbReference type="Gene3D" id="3.30.70.660">
    <property type="entry name" value="Pseudouridine synthase I, catalytic domain, C-terminal subdomain"/>
    <property type="match status" value="1"/>
</dbReference>
<dbReference type="AlphaFoldDB" id="A0A6P1MEJ5"/>
<comment type="caution">
    <text evidence="4">Lacks conserved residue(s) required for the propagation of feature annotation.</text>
</comment>
<dbReference type="PANTHER" id="PTHR11142:SF0">
    <property type="entry name" value="TRNA PSEUDOURIDINE SYNTHASE-LIKE 1"/>
    <property type="match status" value="1"/>
</dbReference>
<name>A0A6P1MEJ5_9FIRM</name>
<organism evidence="9 10">
    <name type="scientific">Aminipila terrae</name>
    <dbReference type="NCBI Taxonomy" id="2697030"/>
    <lineage>
        <taxon>Bacteria</taxon>
        <taxon>Bacillati</taxon>
        <taxon>Bacillota</taxon>
        <taxon>Clostridia</taxon>
        <taxon>Peptostreptococcales</taxon>
        <taxon>Anaerovoracaceae</taxon>
        <taxon>Aminipila</taxon>
    </lineage>
</organism>
<dbReference type="InterPro" id="IPR020103">
    <property type="entry name" value="PsdUridine_synth_cat_dom_sf"/>
</dbReference>
<dbReference type="GO" id="GO:0031119">
    <property type="term" value="P:tRNA pseudouridine synthesis"/>
    <property type="evidence" value="ECO:0007669"/>
    <property type="project" value="UniProtKB-UniRule"/>
</dbReference>
<evidence type="ECO:0000256" key="2">
    <source>
        <dbReference type="ARBA" id="ARBA00022694"/>
    </source>
</evidence>
<dbReference type="InterPro" id="IPR001406">
    <property type="entry name" value="PsdUridine_synth_TruA"/>
</dbReference>
<keyword evidence="3 4" id="KW-0413">Isomerase</keyword>
<dbReference type="Pfam" id="PF01416">
    <property type="entry name" value="PseudoU_synth_1"/>
    <property type="match status" value="2"/>
</dbReference>
<dbReference type="Proteomes" id="UP000463883">
    <property type="component" value="Chromosome"/>
</dbReference>
<dbReference type="SUPFAM" id="SSF55120">
    <property type="entry name" value="Pseudouridine synthase"/>
    <property type="match status" value="1"/>
</dbReference>
<accession>A0A6P1MEJ5</accession>
<comment type="catalytic activity">
    <reaction evidence="4 7">
        <text>uridine(38/39/40) in tRNA = pseudouridine(38/39/40) in tRNA</text>
        <dbReference type="Rhea" id="RHEA:22376"/>
        <dbReference type="Rhea" id="RHEA-COMP:10085"/>
        <dbReference type="Rhea" id="RHEA-COMP:10087"/>
        <dbReference type="ChEBI" id="CHEBI:65314"/>
        <dbReference type="ChEBI" id="CHEBI:65315"/>
        <dbReference type="EC" id="5.4.99.12"/>
    </reaction>
</comment>
<dbReference type="EMBL" id="CP047591">
    <property type="protein sequence ID" value="QHI72442.1"/>
    <property type="molecule type" value="Genomic_DNA"/>
</dbReference>
<dbReference type="HAMAP" id="MF_00171">
    <property type="entry name" value="TruA"/>
    <property type="match status" value="1"/>
</dbReference>
<dbReference type="InterPro" id="IPR020097">
    <property type="entry name" value="PsdUridine_synth_TruA_a/b_dom"/>
</dbReference>
<comment type="similarity">
    <text evidence="1 4 7">Belongs to the tRNA pseudouridine synthase TruA family.</text>
</comment>
<feature type="binding site" evidence="4 6">
    <location>
        <position position="119"/>
    </location>
    <ligand>
        <name>substrate</name>
    </ligand>
</feature>
<comment type="subunit">
    <text evidence="4">Homodimer.</text>
</comment>
<evidence type="ECO:0000313" key="9">
    <source>
        <dbReference type="EMBL" id="QHI72442.1"/>
    </source>
</evidence>
<dbReference type="GO" id="GO:0160147">
    <property type="term" value="F:tRNA pseudouridine(38-40) synthase activity"/>
    <property type="evidence" value="ECO:0007669"/>
    <property type="project" value="UniProtKB-EC"/>
</dbReference>
<dbReference type="PIRSF" id="PIRSF001430">
    <property type="entry name" value="tRNA_psdUrid_synth"/>
    <property type="match status" value="1"/>
</dbReference>
<evidence type="ECO:0000256" key="5">
    <source>
        <dbReference type="PIRSR" id="PIRSR001430-1"/>
    </source>
</evidence>
<feature type="active site" description="Nucleophile" evidence="4 5">
    <location>
        <position position="52"/>
    </location>
</feature>
<evidence type="ECO:0000256" key="4">
    <source>
        <dbReference type="HAMAP-Rule" id="MF_00171"/>
    </source>
</evidence>
<dbReference type="KEGG" id="amic:Ami3637_08575"/>
<keyword evidence="10" id="KW-1185">Reference proteome</keyword>
<feature type="domain" description="Pseudouridine synthase I TruA alpha/beta" evidence="8">
    <location>
        <begin position="152"/>
        <end position="259"/>
    </location>
</feature>
<feature type="domain" description="Pseudouridine synthase I TruA alpha/beta" evidence="8">
    <location>
        <begin position="8"/>
        <end position="75"/>
    </location>
</feature>
<dbReference type="GO" id="GO:0003723">
    <property type="term" value="F:RNA binding"/>
    <property type="evidence" value="ECO:0007669"/>
    <property type="project" value="InterPro"/>
</dbReference>
<dbReference type="CDD" id="cd02570">
    <property type="entry name" value="PseudoU_synth_EcTruA"/>
    <property type="match status" value="1"/>
</dbReference>
<dbReference type="EC" id="5.4.99.12" evidence="4"/>